<feature type="signal peptide" evidence="1">
    <location>
        <begin position="1"/>
        <end position="18"/>
    </location>
</feature>
<dbReference type="EMBL" id="BJYI01000010">
    <property type="protein sequence ID" value="GEN72677.1"/>
    <property type="molecule type" value="Genomic_DNA"/>
</dbReference>
<accession>A0A511YBV9</accession>
<name>A0A511YBV9_9FLAO</name>
<gene>
    <name evidence="2" type="ORF">CLA01_27490</name>
</gene>
<dbReference type="Proteomes" id="UP000321150">
    <property type="component" value="Unassembled WGS sequence"/>
</dbReference>
<proteinExistence type="predicted"/>
<comment type="caution">
    <text evidence="2">The sequence shown here is derived from an EMBL/GenBank/DDBJ whole genome shotgun (WGS) entry which is preliminary data.</text>
</comment>
<organism evidence="2 3">
    <name type="scientific">Chryseobacterium lathyri</name>
    <dbReference type="NCBI Taxonomy" id="395933"/>
    <lineage>
        <taxon>Bacteria</taxon>
        <taxon>Pseudomonadati</taxon>
        <taxon>Bacteroidota</taxon>
        <taxon>Flavobacteriia</taxon>
        <taxon>Flavobacteriales</taxon>
        <taxon>Weeksellaceae</taxon>
        <taxon>Chryseobacterium group</taxon>
        <taxon>Chryseobacterium</taxon>
    </lineage>
</organism>
<dbReference type="RefSeq" id="WP_228452656.1">
    <property type="nucleotide sequence ID" value="NZ_BJYI01000010.1"/>
</dbReference>
<feature type="chain" id="PRO_5022206353" evidence="1">
    <location>
        <begin position="19"/>
        <end position="98"/>
    </location>
</feature>
<evidence type="ECO:0000313" key="2">
    <source>
        <dbReference type="EMBL" id="GEN72677.1"/>
    </source>
</evidence>
<keyword evidence="1" id="KW-0732">Signal</keyword>
<sequence length="98" mass="10498">MRKIILLAAFGVAGLMGAKETVENKIETKGSAEVVFQLCGVMVTYFNAAGEPTDQKWFTSDQPTLSACQSYQDGVISNLQSQGYRVEKAATGASTDLN</sequence>
<evidence type="ECO:0000313" key="3">
    <source>
        <dbReference type="Proteomes" id="UP000321150"/>
    </source>
</evidence>
<reference evidence="2 3" key="1">
    <citation type="submission" date="2019-07" db="EMBL/GenBank/DDBJ databases">
        <title>Whole genome shotgun sequence of Chryseobacterium lathyri NBRC 105250.</title>
        <authorList>
            <person name="Hosoyama A."/>
            <person name="Uohara A."/>
            <person name="Ohji S."/>
            <person name="Ichikawa N."/>
        </authorList>
    </citation>
    <scope>NUCLEOTIDE SEQUENCE [LARGE SCALE GENOMIC DNA]</scope>
    <source>
        <strain evidence="2 3">NBRC 105250</strain>
    </source>
</reference>
<evidence type="ECO:0000256" key="1">
    <source>
        <dbReference type="SAM" id="SignalP"/>
    </source>
</evidence>
<protein>
    <submittedName>
        <fullName evidence="2">Uncharacterized protein</fullName>
    </submittedName>
</protein>
<dbReference type="AlphaFoldDB" id="A0A511YBV9"/>